<feature type="domain" description="DinB-like" evidence="1">
    <location>
        <begin position="48"/>
        <end position="158"/>
    </location>
</feature>
<name>A0A1T5PAX6_9BACT</name>
<dbReference type="InterPro" id="IPR024775">
    <property type="entry name" value="DinB-like"/>
</dbReference>
<gene>
    <name evidence="2" type="ORF">SAMN05660461_5788</name>
</gene>
<dbReference type="Proteomes" id="UP000190166">
    <property type="component" value="Unassembled WGS sequence"/>
</dbReference>
<protein>
    <submittedName>
        <fullName evidence="2">Uncharacterized damage-inducible protein DinB (Forms a four-helix bundle)</fullName>
    </submittedName>
</protein>
<reference evidence="2 3" key="1">
    <citation type="submission" date="2017-02" db="EMBL/GenBank/DDBJ databases">
        <authorList>
            <person name="Peterson S.W."/>
        </authorList>
    </citation>
    <scope>NUCLEOTIDE SEQUENCE [LARGE SCALE GENOMIC DNA]</scope>
    <source>
        <strain evidence="2 3">DSM 18108</strain>
    </source>
</reference>
<dbReference type="Pfam" id="PF12867">
    <property type="entry name" value="DinB_2"/>
    <property type="match status" value="1"/>
</dbReference>
<dbReference type="STRING" id="393003.SAMN05660461_5788"/>
<dbReference type="Gene3D" id="1.20.120.450">
    <property type="entry name" value="dinb family like domain"/>
    <property type="match status" value="1"/>
</dbReference>
<dbReference type="InterPro" id="IPR034660">
    <property type="entry name" value="DinB/YfiT-like"/>
</dbReference>
<sequence length="175" mass="19844">MRIIFVLPFLLISFFSYSQTATIKSILLDQLRTTHDKAHAQWFVTVNTAIEGLTSEEANWKDSSGNHSIAQLVNHLIFWDLGLLEKFNGKAKPAANINNDDTFSPATKEQWEASVKRIDSVLTAWETAIEQADEKKLASQYSTIANINTHNAYHIGQILYIRKLRGNWNPEKGVK</sequence>
<dbReference type="SUPFAM" id="SSF109854">
    <property type="entry name" value="DinB/YfiT-like putative metalloenzymes"/>
    <property type="match status" value="1"/>
</dbReference>
<evidence type="ECO:0000313" key="3">
    <source>
        <dbReference type="Proteomes" id="UP000190166"/>
    </source>
</evidence>
<proteinExistence type="predicted"/>
<dbReference type="EMBL" id="FUZZ01000005">
    <property type="protein sequence ID" value="SKD09895.1"/>
    <property type="molecule type" value="Genomic_DNA"/>
</dbReference>
<dbReference type="RefSeq" id="WP_079473032.1">
    <property type="nucleotide sequence ID" value="NZ_FUZZ01000005.1"/>
</dbReference>
<evidence type="ECO:0000313" key="2">
    <source>
        <dbReference type="EMBL" id="SKD09895.1"/>
    </source>
</evidence>
<organism evidence="2 3">
    <name type="scientific">Chitinophaga ginsengisegetis</name>
    <dbReference type="NCBI Taxonomy" id="393003"/>
    <lineage>
        <taxon>Bacteria</taxon>
        <taxon>Pseudomonadati</taxon>
        <taxon>Bacteroidota</taxon>
        <taxon>Chitinophagia</taxon>
        <taxon>Chitinophagales</taxon>
        <taxon>Chitinophagaceae</taxon>
        <taxon>Chitinophaga</taxon>
    </lineage>
</organism>
<accession>A0A1T5PAX6</accession>
<evidence type="ECO:0000259" key="1">
    <source>
        <dbReference type="Pfam" id="PF12867"/>
    </source>
</evidence>
<dbReference type="AlphaFoldDB" id="A0A1T5PAX6"/>
<keyword evidence="3" id="KW-1185">Reference proteome</keyword>